<dbReference type="EMBL" id="MRWU01000024">
    <property type="protein sequence ID" value="OSX89854.1"/>
    <property type="molecule type" value="Genomic_DNA"/>
</dbReference>
<gene>
    <name evidence="2" type="ORF">S3E15_02890</name>
</gene>
<name>A0AAP7W4S1_BACMY</name>
<reference evidence="2 3" key="1">
    <citation type="submission" date="2016-12" db="EMBL/GenBank/DDBJ databases">
        <title>Genome Sequences of Twelve Sporeforming Bacillus Species Isolated from Foods.</title>
        <authorList>
            <person name="De Jong A."/>
            <person name="Holsappel S."/>
            <person name="Kuipers O.P."/>
        </authorList>
    </citation>
    <scope>NUCLEOTIDE SEQUENCE [LARGE SCALE GENOMIC DNA]</scope>
    <source>
        <strain evidence="2 3">S3E15</strain>
    </source>
</reference>
<sequence length="44" mass="5177">MFNGYQKGGHNNMTDSKQKTPLWEWFAYLGATVTIIKLVYTYLF</sequence>
<proteinExistence type="predicted"/>
<dbReference type="AlphaFoldDB" id="A0AAP7W4S1"/>
<protein>
    <submittedName>
        <fullName evidence="2">Uncharacterized protein</fullName>
    </submittedName>
</protein>
<keyword evidence="1" id="KW-1133">Transmembrane helix</keyword>
<keyword evidence="1" id="KW-0472">Membrane</keyword>
<evidence type="ECO:0000313" key="3">
    <source>
        <dbReference type="Proteomes" id="UP000194131"/>
    </source>
</evidence>
<organism evidence="2 3">
    <name type="scientific">Bacillus mycoides</name>
    <dbReference type="NCBI Taxonomy" id="1405"/>
    <lineage>
        <taxon>Bacteria</taxon>
        <taxon>Bacillati</taxon>
        <taxon>Bacillota</taxon>
        <taxon>Bacilli</taxon>
        <taxon>Bacillales</taxon>
        <taxon>Bacillaceae</taxon>
        <taxon>Bacillus</taxon>
        <taxon>Bacillus cereus group</taxon>
    </lineage>
</organism>
<evidence type="ECO:0000313" key="2">
    <source>
        <dbReference type="EMBL" id="OSX89854.1"/>
    </source>
</evidence>
<accession>A0AAP7W4S1</accession>
<comment type="caution">
    <text evidence="2">The sequence shown here is derived from an EMBL/GenBank/DDBJ whole genome shotgun (WGS) entry which is preliminary data.</text>
</comment>
<dbReference type="Proteomes" id="UP000194131">
    <property type="component" value="Unassembled WGS sequence"/>
</dbReference>
<evidence type="ECO:0000256" key="1">
    <source>
        <dbReference type="SAM" id="Phobius"/>
    </source>
</evidence>
<feature type="transmembrane region" description="Helical" evidence="1">
    <location>
        <begin position="25"/>
        <end position="43"/>
    </location>
</feature>
<keyword evidence="1" id="KW-0812">Transmembrane</keyword>